<dbReference type="EMBL" id="CP061800">
    <property type="protein sequence ID" value="QTA91606.1"/>
    <property type="molecule type" value="Genomic_DNA"/>
</dbReference>
<dbReference type="PANTHER" id="PTHR30296">
    <property type="entry name" value="UNCHARACTERIZED PROTEIN YKGE"/>
    <property type="match status" value="1"/>
</dbReference>
<evidence type="ECO:0000259" key="1">
    <source>
        <dbReference type="Pfam" id="PF02754"/>
    </source>
</evidence>
<accession>A0A975BTU4</accession>
<dbReference type="PANTHER" id="PTHR30296:SF0">
    <property type="entry name" value="LACTATE UTILIZATION PROTEIN A"/>
    <property type="match status" value="1"/>
</dbReference>
<keyword evidence="3" id="KW-1185">Reference proteome</keyword>
<feature type="domain" description="Cysteine-rich" evidence="1">
    <location>
        <begin position="7"/>
        <end position="87"/>
    </location>
</feature>
<proteinExistence type="predicted"/>
<dbReference type="KEGG" id="dmm:dnm_076760"/>
<dbReference type="InterPro" id="IPR004017">
    <property type="entry name" value="Cys_rich_dom"/>
</dbReference>
<protein>
    <submittedName>
        <fullName evidence="2">Lactate utilization protein A, LutA</fullName>
    </submittedName>
</protein>
<dbReference type="GO" id="GO:0016491">
    <property type="term" value="F:oxidoreductase activity"/>
    <property type="evidence" value="ECO:0007669"/>
    <property type="project" value="UniProtKB-ARBA"/>
</dbReference>
<evidence type="ECO:0000313" key="3">
    <source>
        <dbReference type="Proteomes" id="UP000663722"/>
    </source>
</evidence>
<name>A0A975BTU4_9BACT</name>
<feature type="domain" description="Cysteine-rich" evidence="1">
    <location>
        <begin position="136"/>
        <end position="221"/>
    </location>
</feature>
<dbReference type="Pfam" id="PF02754">
    <property type="entry name" value="CCG"/>
    <property type="match status" value="2"/>
</dbReference>
<dbReference type="GO" id="GO:0005829">
    <property type="term" value="C:cytosol"/>
    <property type="evidence" value="ECO:0007669"/>
    <property type="project" value="TreeGrafter"/>
</dbReference>
<reference evidence="2" key="1">
    <citation type="journal article" date="2021" name="Microb. Physiol.">
        <title>Proteogenomic Insights into the Physiology of Marine, Sulfate-Reducing, Filamentous Desulfonema limicola and Desulfonema magnum.</title>
        <authorList>
            <person name="Schnaars V."/>
            <person name="Wohlbrand L."/>
            <person name="Scheve S."/>
            <person name="Hinrichs C."/>
            <person name="Reinhardt R."/>
            <person name="Rabus R."/>
        </authorList>
    </citation>
    <scope>NUCLEOTIDE SEQUENCE</scope>
    <source>
        <strain evidence="2">4be13</strain>
    </source>
</reference>
<dbReference type="AlphaFoldDB" id="A0A975BTU4"/>
<evidence type="ECO:0000313" key="2">
    <source>
        <dbReference type="EMBL" id="QTA91606.1"/>
    </source>
</evidence>
<dbReference type="RefSeq" id="WP_207679315.1">
    <property type="nucleotide sequence ID" value="NZ_CP061800.1"/>
</dbReference>
<organism evidence="2 3">
    <name type="scientific">Desulfonema magnum</name>
    <dbReference type="NCBI Taxonomy" id="45655"/>
    <lineage>
        <taxon>Bacteria</taxon>
        <taxon>Pseudomonadati</taxon>
        <taxon>Thermodesulfobacteriota</taxon>
        <taxon>Desulfobacteria</taxon>
        <taxon>Desulfobacterales</taxon>
        <taxon>Desulfococcaceae</taxon>
        <taxon>Desulfonema</taxon>
    </lineage>
</organism>
<sequence>MMINKNITLFIQCIIDGMYPEVGEAMVQIFQKLGVSMTCPTDQTCCGQPAFNSGYRKEAREAAKRFIRIFENAELIVCPSGSCVNMVRHHYPELFHDDPKWLRRSEQISSTTYEFTEYLVDVLGVEDVGASYRGKITYHDSCHLLRGIGVREQPRKLIRNVRGTEFTEMKDSDRCCGFGGAFSVKYPEISTAMAEDKVKNITDSGADVVVGCDMGCLMNIQGMLSRKESSVRVMHIAQLLALRA</sequence>
<gene>
    <name evidence="2" type="ORF">dnm_076760</name>
</gene>
<dbReference type="Proteomes" id="UP000663722">
    <property type="component" value="Chromosome"/>
</dbReference>